<organism evidence="2">
    <name type="scientific">Tanacetum cinerariifolium</name>
    <name type="common">Dalmatian daisy</name>
    <name type="synonym">Chrysanthemum cinerariifolium</name>
    <dbReference type="NCBI Taxonomy" id="118510"/>
    <lineage>
        <taxon>Eukaryota</taxon>
        <taxon>Viridiplantae</taxon>
        <taxon>Streptophyta</taxon>
        <taxon>Embryophyta</taxon>
        <taxon>Tracheophyta</taxon>
        <taxon>Spermatophyta</taxon>
        <taxon>Magnoliopsida</taxon>
        <taxon>eudicotyledons</taxon>
        <taxon>Gunneridae</taxon>
        <taxon>Pentapetalae</taxon>
        <taxon>asterids</taxon>
        <taxon>campanulids</taxon>
        <taxon>Asterales</taxon>
        <taxon>Asteraceae</taxon>
        <taxon>Asteroideae</taxon>
        <taxon>Anthemideae</taxon>
        <taxon>Anthemidinae</taxon>
        <taxon>Tanacetum</taxon>
    </lineage>
</organism>
<gene>
    <name evidence="2" type="ORF">Tci_054807</name>
</gene>
<comment type="caution">
    <text evidence="2">The sequence shown here is derived from an EMBL/GenBank/DDBJ whole genome shotgun (WGS) entry which is preliminary data.</text>
</comment>
<feature type="region of interest" description="Disordered" evidence="1">
    <location>
        <begin position="327"/>
        <end position="349"/>
    </location>
</feature>
<proteinExistence type="predicted"/>
<dbReference type="AlphaFoldDB" id="A0A6L2NB46"/>
<name>A0A6L2NB46_TANCI</name>
<accession>A0A6L2NB46</accession>
<dbReference type="EMBL" id="BKCJ010008557">
    <property type="protein sequence ID" value="GEU82829.1"/>
    <property type="molecule type" value="Genomic_DNA"/>
</dbReference>
<reference evidence="2" key="1">
    <citation type="journal article" date="2019" name="Sci. Rep.">
        <title>Draft genome of Tanacetum cinerariifolium, the natural source of mosquito coil.</title>
        <authorList>
            <person name="Yamashiro T."/>
            <person name="Shiraishi A."/>
            <person name="Satake H."/>
            <person name="Nakayama K."/>
        </authorList>
    </citation>
    <scope>NUCLEOTIDE SEQUENCE</scope>
</reference>
<evidence type="ECO:0000256" key="1">
    <source>
        <dbReference type="SAM" id="MobiDB-lite"/>
    </source>
</evidence>
<feature type="non-terminal residue" evidence="2">
    <location>
        <position position="1"/>
    </location>
</feature>
<sequence length="672" mass="77038">VLSYDESKSRRVSERAFMTLFGQDNETFTSTMFLNLDQLQRQLDKDEFQEDKSMAFFWVIDNQFQKFIDWQYFMDYDSQMAEKFFAKYTGIKVTQFRETLLQHMGNVKKSVAERAHHQRQYEKRVNNRQMQTPINDQVPFAKVQLTAQHNVLANEQQDTDQFEPIHDTYVLEKVNSHDKVQSPKSRNINKFVEPKSHIQKLDRQIAIGQRFSLNKSSAVCEKPNTPRSCLRWIPTGRIFKTVGLRWIPTGRIFKTVGLRNGHMTPGYISSGLMQNSVSPTPYVPPSKKDYEILFQQLFDEYFNPSPRAVFPVSAAVTAPRAVDLAGRTQKEERREMQSQVTHQGAEEQIHGHQNAQFDNAPLFHNLSSDSSSEETTLQGFILLNLHHLNQSVDTFTNLTMNNPLENVMFDLSRLVLTRSQLQGHAIKDCRFEGRLWKLLKEEEACLTIKFNYFLKVQVKDLVLFQRFLMSQMTILVAQAAYFLNLTQAGIPPSMCQTISNIDAHAEEEQFHEAKQSRWQSAPASDHLNQNALLSLEPKDHPKISLGHYSIMLASSYTVKSKIDIKSPTNYPRGEVNEAQKSKQIDSFKEQVFIDLVGPEGHGSVKTFGGGVAAQLEAKVAERVENLVADQYAQIEAKVAAHVSNHEKAQIEWFKKLELLLGREFPPLPGYSP</sequence>
<protein>
    <submittedName>
        <fullName evidence="2">Uncharacterized protein</fullName>
    </submittedName>
</protein>
<evidence type="ECO:0000313" key="2">
    <source>
        <dbReference type="EMBL" id="GEU82829.1"/>
    </source>
</evidence>